<evidence type="ECO:0000313" key="3">
    <source>
        <dbReference type="Proteomes" id="UP000265497"/>
    </source>
</evidence>
<evidence type="ECO:0000256" key="1">
    <source>
        <dbReference type="SAM" id="Phobius"/>
    </source>
</evidence>
<keyword evidence="1" id="KW-0812">Transmembrane</keyword>
<keyword evidence="1" id="KW-1133">Transmembrane helix</keyword>
<protein>
    <submittedName>
        <fullName evidence="2">Uncharacterized protein</fullName>
    </submittedName>
</protein>
<dbReference type="EMBL" id="NSDI01000024">
    <property type="protein sequence ID" value="RIY35116.1"/>
    <property type="molecule type" value="Genomic_DNA"/>
</dbReference>
<accession>A0A3A1YCM0</accession>
<dbReference type="Proteomes" id="UP000265497">
    <property type="component" value="Unassembled WGS sequence"/>
</dbReference>
<sequence length="166" mass="20174">MWIWKNIDKISDMANVVIALFTFFLGCYIFIYQKDKDKKDREIQWLKDLIITPKMEYIQRYFDEMSSLKEKIKSNDLTNEERDELIKFIKKLSSDLRKSFLIFIQNTTPKLHKSINDKIDELTDDLTDVFSNDEHKLSNEKTYEREINRKIQDTYSFVLEQIFKYK</sequence>
<reference evidence="2 3" key="1">
    <citation type="submission" date="2017-08" db="EMBL/GenBank/DDBJ databases">
        <title>Capnocytophaga canis 17-158 assembly.</title>
        <authorList>
            <person name="Gulvik C.A."/>
        </authorList>
    </citation>
    <scope>NUCLEOTIDE SEQUENCE [LARGE SCALE GENOMIC DNA]</scope>
    <source>
        <strain evidence="2 3">17-158</strain>
    </source>
</reference>
<dbReference type="AlphaFoldDB" id="A0A3A1YCM0"/>
<evidence type="ECO:0000313" key="2">
    <source>
        <dbReference type="EMBL" id="RIY35116.1"/>
    </source>
</evidence>
<feature type="transmembrane region" description="Helical" evidence="1">
    <location>
        <begin position="13"/>
        <end position="31"/>
    </location>
</feature>
<comment type="caution">
    <text evidence="2">The sequence shown here is derived from an EMBL/GenBank/DDBJ whole genome shotgun (WGS) entry which is preliminary data.</text>
</comment>
<keyword evidence="1" id="KW-0472">Membrane</keyword>
<gene>
    <name evidence="2" type="ORF">CKY20_11290</name>
</gene>
<proteinExistence type="predicted"/>
<name>A0A3A1YCM0_9FLAO</name>
<dbReference type="PROSITE" id="PS51257">
    <property type="entry name" value="PROKAR_LIPOPROTEIN"/>
    <property type="match status" value="1"/>
</dbReference>
<organism evidence="2 3">
    <name type="scientific">Capnocytophaga canis</name>
    <dbReference type="NCBI Taxonomy" id="1848903"/>
    <lineage>
        <taxon>Bacteria</taxon>
        <taxon>Pseudomonadati</taxon>
        <taxon>Bacteroidota</taxon>
        <taxon>Flavobacteriia</taxon>
        <taxon>Flavobacteriales</taxon>
        <taxon>Flavobacteriaceae</taxon>
        <taxon>Capnocytophaga</taxon>
    </lineage>
</organism>